<proteinExistence type="predicted"/>
<reference evidence="3 4" key="1">
    <citation type="submission" date="2019-02" db="EMBL/GenBank/DDBJ databases">
        <title>Sequencing the genomes of 1000 actinobacteria strains.</title>
        <authorList>
            <person name="Klenk H.-P."/>
        </authorList>
    </citation>
    <scope>NUCLEOTIDE SEQUENCE [LARGE SCALE GENOMIC DNA]</scope>
    <source>
        <strain evidence="3 4">DSM 45779</strain>
    </source>
</reference>
<dbReference type="GO" id="GO:0008168">
    <property type="term" value="F:methyltransferase activity"/>
    <property type="evidence" value="ECO:0007669"/>
    <property type="project" value="UniProtKB-KW"/>
</dbReference>
<dbReference type="InterPro" id="IPR041698">
    <property type="entry name" value="Methyltransf_25"/>
</dbReference>
<evidence type="ECO:0000313" key="4">
    <source>
        <dbReference type="Proteomes" id="UP000291591"/>
    </source>
</evidence>
<dbReference type="GO" id="GO:0032259">
    <property type="term" value="P:methylation"/>
    <property type="evidence" value="ECO:0007669"/>
    <property type="project" value="UniProtKB-KW"/>
</dbReference>
<dbReference type="SUPFAM" id="SSF53335">
    <property type="entry name" value="S-adenosyl-L-methionine-dependent methyltransferases"/>
    <property type="match status" value="1"/>
</dbReference>
<organism evidence="3 4">
    <name type="scientific">Pseudonocardia sediminis</name>
    <dbReference type="NCBI Taxonomy" id="1397368"/>
    <lineage>
        <taxon>Bacteria</taxon>
        <taxon>Bacillati</taxon>
        <taxon>Actinomycetota</taxon>
        <taxon>Actinomycetes</taxon>
        <taxon>Pseudonocardiales</taxon>
        <taxon>Pseudonocardiaceae</taxon>
        <taxon>Pseudonocardia</taxon>
    </lineage>
</organism>
<comment type="caution">
    <text evidence="3">The sequence shown here is derived from an EMBL/GenBank/DDBJ whole genome shotgun (WGS) entry which is preliminary data.</text>
</comment>
<name>A0A4V2FQS4_PSEST</name>
<evidence type="ECO:0000259" key="2">
    <source>
        <dbReference type="Pfam" id="PF13649"/>
    </source>
</evidence>
<dbReference type="Pfam" id="PF13649">
    <property type="entry name" value="Methyltransf_25"/>
    <property type="match status" value="1"/>
</dbReference>
<dbReference type="RefSeq" id="WP_165438343.1">
    <property type="nucleotide sequence ID" value="NZ_SHKL01000001.1"/>
</dbReference>
<sequence length="355" mass="38081">MSPNGHDTEPARATASYEGAAQHYLSPQRRDPVKVGSEEPVSRRIIARALSWLELPEDAPVRVLDVGSGTADGFSLLTAPDEDGVVVLPESRCRYVGLDVDPEMVTTASAVVTSPQASFVLGDVRDDLPDGEFDLYLSCGVPYSHLTTGELGEALESVLGSITASGRRAVVIVDVLGRYSVEWRPRWHLDRWDYAMSFFAGGGEHIEEPMTFYDRPSLDRIVTDAAAATGAPITRRAFTDRSVLLGRHTATGTFHPEVPRFRSLVNALVRDPGDVRAEQLRFSPAVDGAPEPVLAHLASFAGRWNAALEPYAGRALSAADAAALAGELLACERDAADAGLGVGHSFTATLLVEPY</sequence>
<feature type="compositionally biased region" description="Basic and acidic residues" evidence="1">
    <location>
        <begin position="1"/>
        <end position="10"/>
    </location>
</feature>
<dbReference type="Proteomes" id="UP000291591">
    <property type="component" value="Unassembled WGS sequence"/>
</dbReference>
<dbReference type="CDD" id="cd02440">
    <property type="entry name" value="AdoMet_MTases"/>
    <property type="match status" value="1"/>
</dbReference>
<gene>
    <name evidence="3" type="ORF">EV383_2797</name>
</gene>
<feature type="domain" description="Methyltransferase" evidence="2">
    <location>
        <begin position="63"/>
        <end position="159"/>
    </location>
</feature>
<dbReference type="AlphaFoldDB" id="A0A4V2FQS4"/>
<keyword evidence="3" id="KW-0489">Methyltransferase</keyword>
<protein>
    <submittedName>
        <fullName evidence="3">Methyltransferase family protein</fullName>
    </submittedName>
</protein>
<feature type="region of interest" description="Disordered" evidence="1">
    <location>
        <begin position="1"/>
        <end position="36"/>
    </location>
</feature>
<accession>A0A4V2FQS4</accession>
<evidence type="ECO:0000313" key="3">
    <source>
        <dbReference type="EMBL" id="RZT85910.1"/>
    </source>
</evidence>
<evidence type="ECO:0000256" key="1">
    <source>
        <dbReference type="SAM" id="MobiDB-lite"/>
    </source>
</evidence>
<dbReference type="Gene3D" id="3.40.50.150">
    <property type="entry name" value="Vaccinia Virus protein VP39"/>
    <property type="match status" value="1"/>
</dbReference>
<dbReference type="EMBL" id="SHKL01000001">
    <property type="protein sequence ID" value="RZT85910.1"/>
    <property type="molecule type" value="Genomic_DNA"/>
</dbReference>
<keyword evidence="4" id="KW-1185">Reference proteome</keyword>
<keyword evidence="3" id="KW-0808">Transferase</keyword>
<dbReference type="InterPro" id="IPR029063">
    <property type="entry name" value="SAM-dependent_MTases_sf"/>
</dbReference>